<protein>
    <submittedName>
        <fullName evidence="2">Uncharacterized protein</fullName>
    </submittedName>
</protein>
<organism evidence="2 3">
    <name type="scientific">Nesidiocoris tenuis</name>
    <dbReference type="NCBI Taxonomy" id="355587"/>
    <lineage>
        <taxon>Eukaryota</taxon>
        <taxon>Metazoa</taxon>
        <taxon>Ecdysozoa</taxon>
        <taxon>Arthropoda</taxon>
        <taxon>Hexapoda</taxon>
        <taxon>Insecta</taxon>
        <taxon>Pterygota</taxon>
        <taxon>Neoptera</taxon>
        <taxon>Paraneoptera</taxon>
        <taxon>Hemiptera</taxon>
        <taxon>Heteroptera</taxon>
        <taxon>Panheteroptera</taxon>
        <taxon>Cimicomorpha</taxon>
        <taxon>Miridae</taxon>
        <taxon>Dicyphina</taxon>
        <taxon>Nesidiocoris</taxon>
    </lineage>
</organism>
<dbReference type="AlphaFoldDB" id="A0A6H5G5L8"/>
<gene>
    <name evidence="2" type="ORF">NTEN_LOCUS3717</name>
</gene>
<dbReference type="EMBL" id="CADCXU010005781">
    <property type="protein sequence ID" value="CAA9997415.1"/>
    <property type="molecule type" value="Genomic_DNA"/>
</dbReference>
<name>A0A6H5G5L8_9HEMI</name>
<evidence type="ECO:0000313" key="2">
    <source>
        <dbReference type="EMBL" id="CAA9997415.1"/>
    </source>
</evidence>
<feature type="non-terminal residue" evidence="2">
    <location>
        <position position="186"/>
    </location>
</feature>
<feature type="compositionally biased region" description="Basic residues" evidence="1">
    <location>
        <begin position="36"/>
        <end position="60"/>
    </location>
</feature>
<proteinExistence type="predicted"/>
<dbReference type="Proteomes" id="UP000479000">
    <property type="component" value="Unassembled WGS sequence"/>
</dbReference>
<evidence type="ECO:0000313" key="3">
    <source>
        <dbReference type="Proteomes" id="UP000479000"/>
    </source>
</evidence>
<feature type="region of interest" description="Disordered" evidence="1">
    <location>
        <begin position="35"/>
        <end position="60"/>
    </location>
</feature>
<reference evidence="2 3" key="1">
    <citation type="submission" date="2020-02" db="EMBL/GenBank/DDBJ databases">
        <authorList>
            <person name="Ferguson B K."/>
        </authorList>
    </citation>
    <scope>NUCLEOTIDE SEQUENCE [LARGE SCALE GENOMIC DNA]</scope>
</reference>
<evidence type="ECO:0000256" key="1">
    <source>
        <dbReference type="SAM" id="MobiDB-lite"/>
    </source>
</evidence>
<accession>A0A6H5G5L8</accession>
<sequence length="186" mass="22971">MVGSKFCFWLCKKPFSSYNGHSGIPHLHDDYAAKNSTRRWRRRGRMSERKRRRRERKRRRRERKWRRRREWRRMRRCKSRRRERWMMRLRRPRGGGGLRRGGGMRMGMERRWGWTKCPGYTTTQSLVRDRWAGRAVSKTIRRPTSWPRSPCGLRTCRQWFSRVMWRFELPAKVPCKGKVIFSRLGK</sequence>
<keyword evidence="3" id="KW-1185">Reference proteome</keyword>